<sequence length="184" mass="20390">MSSPSSSTAAAPIRKKSILAPPIRLLESLSTINQDDHGNTPRPSKSMLLFISGMQSFTKDGGKTAEEKLTKANDEAVKSADTEEMAVTALGLGYCYSFESEKLERSLEHYQHSLSLWKKLHSAQSIKLIGLLGDISVIQLQLNQKQPALNTLLECQNIYKHANQDKSTNQEYQSLQDAIKKLQQ</sequence>
<dbReference type="RefSeq" id="XP_020427691.1">
    <property type="nucleotide sequence ID" value="XM_020581821.1"/>
</dbReference>
<evidence type="ECO:0000313" key="1">
    <source>
        <dbReference type="EMBL" id="EFA75557.1"/>
    </source>
</evidence>
<reference evidence="1 2" key="1">
    <citation type="journal article" date="2011" name="Genome Res.">
        <title>Phylogeny-wide analysis of social amoeba genomes highlights ancient origins for complex intercellular communication.</title>
        <authorList>
            <person name="Heidel A.J."/>
            <person name="Lawal H.M."/>
            <person name="Felder M."/>
            <person name="Schilde C."/>
            <person name="Helps N.R."/>
            <person name="Tunggal B."/>
            <person name="Rivero F."/>
            <person name="John U."/>
            <person name="Schleicher M."/>
            <person name="Eichinger L."/>
            <person name="Platzer M."/>
            <person name="Noegel A.A."/>
            <person name="Schaap P."/>
            <person name="Gloeckner G."/>
        </authorList>
    </citation>
    <scope>NUCLEOTIDE SEQUENCE [LARGE SCALE GENOMIC DNA]</scope>
    <source>
        <strain evidence="2">ATCC 26659 / Pp 5 / PN500</strain>
    </source>
</reference>
<name>D3BSU2_HETP5</name>
<dbReference type="InterPro" id="IPR011990">
    <property type="entry name" value="TPR-like_helical_dom_sf"/>
</dbReference>
<dbReference type="Gene3D" id="1.25.40.10">
    <property type="entry name" value="Tetratricopeptide repeat domain"/>
    <property type="match status" value="1"/>
</dbReference>
<comment type="caution">
    <text evidence="1">The sequence shown here is derived from an EMBL/GenBank/DDBJ whole genome shotgun (WGS) entry which is preliminary data.</text>
</comment>
<dbReference type="OMA" id="CEPEPLA"/>
<dbReference type="InParanoid" id="D3BSU2"/>
<gene>
    <name evidence="1" type="ORF">PPL_11062</name>
</gene>
<evidence type="ECO:0000313" key="2">
    <source>
        <dbReference type="Proteomes" id="UP000001396"/>
    </source>
</evidence>
<dbReference type="GeneID" id="31366531"/>
<dbReference type="Pfam" id="PF13424">
    <property type="entry name" value="TPR_12"/>
    <property type="match status" value="1"/>
</dbReference>
<dbReference type="EMBL" id="ADBJ01000054">
    <property type="protein sequence ID" value="EFA75557.1"/>
    <property type="molecule type" value="Genomic_DNA"/>
</dbReference>
<keyword evidence="2" id="KW-1185">Reference proteome</keyword>
<proteinExistence type="predicted"/>
<dbReference type="AlphaFoldDB" id="D3BSU2"/>
<dbReference type="SUPFAM" id="SSF48452">
    <property type="entry name" value="TPR-like"/>
    <property type="match status" value="1"/>
</dbReference>
<dbReference type="Proteomes" id="UP000001396">
    <property type="component" value="Unassembled WGS sequence"/>
</dbReference>
<protein>
    <submittedName>
        <fullName evidence="1">Uncharacterized protein</fullName>
    </submittedName>
</protein>
<dbReference type="FunCoup" id="D3BSU2">
    <property type="interactions" value="805"/>
</dbReference>
<organism evidence="1 2">
    <name type="scientific">Heterostelium pallidum (strain ATCC 26659 / Pp 5 / PN500)</name>
    <name type="common">Cellular slime mold</name>
    <name type="synonym">Polysphondylium pallidum</name>
    <dbReference type="NCBI Taxonomy" id="670386"/>
    <lineage>
        <taxon>Eukaryota</taxon>
        <taxon>Amoebozoa</taxon>
        <taxon>Evosea</taxon>
        <taxon>Eumycetozoa</taxon>
        <taxon>Dictyostelia</taxon>
        <taxon>Acytosteliales</taxon>
        <taxon>Acytosteliaceae</taxon>
        <taxon>Heterostelium</taxon>
    </lineage>
</organism>
<accession>D3BSU2</accession>